<evidence type="ECO:0000256" key="1">
    <source>
        <dbReference type="SAM" id="Phobius"/>
    </source>
</evidence>
<dbReference type="eggNOG" id="ENOG502S8WA">
    <property type="taxonomic scope" value="Eukaryota"/>
</dbReference>
<dbReference type="AlphaFoldDB" id="M2T6J7"/>
<feature type="transmembrane region" description="Helical" evidence="1">
    <location>
        <begin position="228"/>
        <end position="247"/>
    </location>
</feature>
<name>M2T6J7_COCSN</name>
<dbReference type="HOGENOM" id="CLU_966396_0_0_1"/>
<reference evidence="3" key="2">
    <citation type="journal article" date="2013" name="PLoS Genet.">
        <title>Comparative genome structure, secondary metabolite, and effector coding capacity across Cochliobolus pathogens.</title>
        <authorList>
            <person name="Condon B.J."/>
            <person name="Leng Y."/>
            <person name="Wu D."/>
            <person name="Bushley K.E."/>
            <person name="Ohm R.A."/>
            <person name="Otillar R."/>
            <person name="Martin J."/>
            <person name="Schackwitz W."/>
            <person name="Grimwood J."/>
            <person name="MohdZainudin N."/>
            <person name="Xue C."/>
            <person name="Wang R."/>
            <person name="Manning V.A."/>
            <person name="Dhillon B."/>
            <person name="Tu Z.J."/>
            <person name="Steffenson B.J."/>
            <person name="Salamov A."/>
            <person name="Sun H."/>
            <person name="Lowry S."/>
            <person name="LaButti K."/>
            <person name="Han J."/>
            <person name="Copeland A."/>
            <person name="Lindquist E."/>
            <person name="Barry K."/>
            <person name="Schmutz J."/>
            <person name="Baker S.E."/>
            <person name="Ciuffetti L.M."/>
            <person name="Grigoriev I.V."/>
            <person name="Zhong S."/>
            <person name="Turgeon B.G."/>
        </authorList>
    </citation>
    <scope>NUCLEOTIDE SEQUENCE [LARGE SCALE GENOMIC DNA]</scope>
    <source>
        <strain evidence="3">ND90Pr / ATCC 201652</strain>
    </source>
</reference>
<feature type="transmembrane region" description="Helical" evidence="1">
    <location>
        <begin position="91"/>
        <end position="108"/>
    </location>
</feature>
<dbReference type="GeneID" id="19130306"/>
<keyword evidence="1" id="KW-1133">Transmembrane helix</keyword>
<dbReference type="OMA" id="TLMEAPY"/>
<feature type="transmembrane region" description="Helical" evidence="1">
    <location>
        <begin position="120"/>
        <end position="141"/>
    </location>
</feature>
<accession>M2T6J7</accession>
<dbReference type="KEGG" id="bsc:COCSADRAFT_116005"/>
<keyword evidence="3" id="KW-1185">Reference proteome</keyword>
<keyword evidence="1" id="KW-0812">Transmembrane</keyword>
<feature type="transmembrane region" description="Helical" evidence="1">
    <location>
        <begin position="190"/>
        <end position="208"/>
    </location>
</feature>
<evidence type="ECO:0000313" key="3">
    <source>
        <dbReference type="Proteomes" id="UP000016934"/>
    </source>
</evidence>
<proteinExistence type="predicted"/>
<sequence length="288" mass="32498">MSNTAEIWSALGLPARAAARVLLAPRYLINGFSRLREWNDNAWARARYGPSYRYRLWLLFDARDLEVLEHIINEGTDKEVLELREAKLEQFRLVALVGALLATLALQAMSLPELSNTTFVVRSCFTQGTMLSLLATFFTCIQQRELGFVRTASALRIWLSNGVQYRDSREHLVWQSSLTSLTLMEAPYELISLAVTNFVCGMSAYMWSAWKDSLPLQKEGDALRRMAVLVYFAVGTGFAFTLFPVLLGGKDEEGKLGCMEMDSLVEGQGHGQGMWDEGRVEVQHKRGR</sequence>
<evidence type="ECO:0000313" key="2">
    <source>
        <dbReference type="EMBL" id="EMD64866.1"/>
    </source>
</evidence>
<gene>
    <name evidence="2" type="ORF">COCSADRAFT_116005</name>
</gene>
<reference evidence="2 3" key="1">
    <citation type="journal article" date="2012" name="PLoS Pathog.">
        <title>Diverse lifestyles and strategies of plant pathogenesis encoded in the genomes of eighteen Dothideomycetes fungi.</title>
        <authorList>
            <person name="Ohm R.A."/>
            <person name="Feau N."/>
            <person name="Henrissat B."/>
            <person name="Schoch C.L."/>
            <person name="Horwitz B.A."/>
            <person name="Barry K.W."/>
            <person name="Condon B.J."/>
            <person name="Copeland A.C."/>
            <person name="Dhillon B."/>
            <person name="Glaser F."/>
            <person name="Hesse C.N."/>
            <person name="Kosti I."/>
            <person name="LaButti K."/>
            <person name="Lindquist E.A."/>
            <person name="Lucas S."/>
            <person name="Salamov A.A."/>
            <person name="Bradshaw R.E."/>
            <person name="Ciuffetti L."/>
            <person name="Hamelin R.C."/>
            <person name="Kema G.H.J."/>
            <person name="Lawrence C."/>
            <person name="Scott J.A."/>
            <person name="Spatafora J.W."/>
            <person name="Turgeon B.G."/>
            <person name="de Wit P.J.G.M."/>
            <person name="Zhong S."/>
            <person name="Goodwin S.B."/>
            <person name="Grigoriev I.V."/>
        </authorList>
    </citation>
    <scope>NUCLEOTIDE SEQUENCE [LARGE SCALE GENOMIC DNA]</scope>
    <source>
        <strain evidence="3">ND90Pr / ATCC 201652</strain>
    </source>
</reference>
<dbReference type="Proteomes" id="UP000016934">
    <property type="component" value="Unassembled WGS sequence"/>
</dbReference>
<dbReference type="OrthoDB" id="4941332at2759"/>
<protein>
    <submittedName>
        <fullName evidence="2">Uncharacterized protein</fullName>
    </submittedName>
</protein>
<keyword evidence="1" id="KW-0472">Membrane</keyword>
<dbReference type="RefSeq" id="XP_007699416.1">
    <property type="nucleotide sequence ID" value="XM_007701226.1"/>
</dbReference>
<organism evidence="2 3">
    <name type="scientific">Cochliobolus sativus (strain ND90Pr / ATCC 201652)</name>
    <name type="common">Common root rot and spot blotch fungus</name>
    <name type="synonym">Bipolaris sorokiniana</name>
    <dbReference type="NCBI Taxonomy" id="665912"/>
    <lineage>
        <taxon>Eukaryota</taxon>
        <taxon>Fungi</taxon>
        <taxon>Dikarya</taxon>
        <taxon>Ascomycota</taxon>
        <taxon>Pezizomycotina</taxon>
        <taxon>Dothideomycetes</taxon>
        <taxon>Pleosporomycetidae</taxon>
        <taxon>Pleosporales</taxon>
        <taxon>Pleosporineae</taxon>
        <taxon>Pleosporaceae</taxon>
        <taxon>Bipolaris</taxon>
    </lineage>
</organism>
<dbReference type="EMBL" id="KB445642">
    <property type="protein sequence ID" value="EMD64866.1"/>
    <property type="molecule type" value="Genomic_DNA"/>
</dbReference>